<sequence length="96" mass="11042">MRRFSPSRVTAQAAVMIPAEWRLSGAVDQAQGNRALVARFFQRWSGTDRSKARHRWQKSQFRVVIPRQIVMHSGKSNSVTKTALVFDRLKSMLQDL</sequence>
<dbReference type="AlphaFoldDB" id="A0AAV4NEJ6"/>
<protein>
    <submittedName>
        <fullName evidence="1">Uncharacterized protein</fullName>
    </submittedName>
</protein>
<comment type="caution">
    <text evidence="1">The sequence shown here is derived from an EMBL/GenBank/DDBJ whole genome shotgun (WGS) entry which is preliminary data.</text>
</comment>
<dbReference type="Proteomes" id="UP001054837">
    <property type="component" value="Unassembled WGS sequence"/>
</dbReference>
<evidence type="ECO:0000313" key="1">
    <source>
        <dbReference type="EMBL" id="GIX83192.1"/>
    </source>
</evidence>
<accession>A0AAV4NEJ6</accession>
<evidence type="ECO:0000313" key="2">
    <source>
        <dbReference type="Proteomes" id="UP001054837"/>
    </source>
</evidence>
<proteinExistence type="predicted"/>
<reference evidence="1 2" key="1">
    <citation type="submission" date="2021-06" db="EMBL/GenBank/DDBJ databases">
        <title>Caerostris darwini draft genome.</title>
        <authorList>
            <person name="Kono N."/>
            <person name="Arakawa K."/>
        </authorList>
    </citation>
    <scope>NUCLEOTIDE SEQUENCE [LARGE SCALE GENOMIC DNA]</scope>
</reference>
<gene>
    <name evidence="1" type="ORF">CDAR_476441</name>
</gene>
<keyword evidence="2" id="KW-1185">Reference proteome</keyword>
<dbReference type="EMBL" id="BPLQ01001581">
    <property type="protein sequence ID" value="GIX83192.1"/>
    <property type="molecule type" value="Genomic_DNA"/>
</dbReference>
<organism evidence="1 2">
    <name type="scientific">Caerostris darwini</name>
    <dbReference type="NCBI Taxonomy" id="1538125"/>
    <lineage>
        <taxon>Eukaryota</taxon>
        <taxon>Metazoa</taxon>
        <taxon>Ecdysozoa</taxon>
        <taxon>Arthropoda</taxon>
        <taxon>Chelicerata</taxon>
        <taxon>Arachnida</taxon>
        <taxon>Araneae</taxon>
        <taxon>Araneomorphae</taxon>
        <taxon>Entelegynae</taxon>
        <taxon>Araneoidea</taxon>
        <taxon>Araneidae</taxon>
        <taxon>Caerostris</taxon>
    </lineage>
</organism>
<name>A0AAV4NEJ6_9ARAC</name>